<dbReference type="PANTHER" id="PTHR24120:SF4">
    <property type="entry name" value="GH07239P"/>
    <property type="match status" value="1"/>
</dbReference>
<dbReference type="OrthoDB" id="539213at2759"/>
<keyword evidence="1" id="KW-0862">Zinc</keyword>
<reference evidence="3 4" key="1">
    <citation type="journal article" date="2009" name="PLoS Pathog.">
        <title>Draft genome sequencing of giardia intestinalis assemblage B isolate GS: is human giardiasis caused by two different species?</title>
        <authorList>
            <person name="Franzen O."/>
            <person name="Jerlstrom-Hultqvist J."/>
            <person name="Castro E."/>
            <person name="Sherwood E."/>
            <person name="Ankarklev J."/>
            <person name="Reiner D.S."/>
            <person name="Palm D."/>
            <person name="Andersson J.O."/>
            <person name="Andersson B."/>
            <person name="Svard S.G."/>
        </authorList>
    </citation>
    <scope>NUCLEOTIDE SEQUENCE [LARGE SCALE GENOMIC DNA]</scope>
    <source>
        <strain evidence="4">ATCC 50581 / GS clone H7</strain>
    </source>
</reference>
<organism evidence="3 4">
    <name type="scientific">Giardia intestinalis (strain ATCC 50581 / GS clone H7)</name>
    <name type="common">Giardia lamblia</name>
    <dbReference type="NCBI Taxonomy" id="598745"/>
    <lineage>
        <taxon>Eukaryota</taxon>
        <taxon>Metamonada</taxon>
        <taxon>Diplomonadida</taxon>
        <taxon>Hexamitidae</taxon>
        <taxon>Giardiinae</taxon>
        <taxon>Giardia</taxon>
    </lineage>
</organism>
<dbReference type="InterPro" id="IPR001841">
    <property type="entry name" value="Znf_RING"/>
</dbReference>
<evidence type="ECO:0000313" key="4">
    <source>
        <dbReference type="Proteomes" id="UP000002488"/>
    </source>
</evidence>
<comment type="caution">
    <text evidence="3">The sequence shown here is derived from an EMBL/GenBank/DDBJ whole genome shotgun (WGS) entry which is preliminary data.</text>
</comment>
<feature type="domain" description="RING-type" evidence="2">
    <location>
        <begin position="265"/>
        <end position="304"/>
    </location>
</feature>
<proteinExistence type="predicted"/>
<keyword evidence="1" id="KW-0479">Metal-binding</keyword>
<dbReference type="SMART" id="SM00248">
    <property type="entry name" value="ANK"/>
    <property type="match status" value="4"/>
</dbReference>
<dbReference type="SUPFAM" id="SSF48403">
    <property type="entry name" value="Ankyrin repeat"/>
    <property type="match status" value="1"/>
</dbReference>
<dbReference type="Pfam" id="PF12796">
    <property type="entry name" value="Ank_2"/>
    <property type="match status" value="2"/>
</dbReference>
<protein>
    <submittedName>
        <fullName evidence="3">Protein 21.1</fullName>
    </submittedName>
</protein>
<sequence>MSLDTDTPYYTSLMRAAANGCTTEVDSLIGEQGGMCDMDGMTALMHAARNNQPIHPVLLQKEAGSRDKNGFSALRHAVLTGSTQSVIGLYEAEYSTLGWTPLMESVLANDTSNVESQVRSYAGRQDSYGVTALMLAASLNHCNPLGLLIDDEAKMKDRDGVTALMRASLLGYAQAVTLLAPHESSLVDSRGWSALAYAVSKEHVDIVKILIPYEYRLINVPTPDLRLYASSAHNQLIKELICGAGLQFLVVDSLSPDVVSNAEHCSICLDEIAIIRAVPCMHRLLCMLCASHFQETSNQCPICRAKVASWEISAPC</sequence>
<dbReference type="SMART" id="SM00184">
    <property type="entry name" value="RING"/>
    <property type="match status" value="1"/>
</dbReference>
<dbReference type="VEuPathDB" id="GiardiaDB:GL50581_2247"/>
<dbReference type="EMBL" id="ACGJ01002285">
    <property type="protein sequence ID" value="EET00514.1"/>
    <property type="molecule type" value="Genomic_DNA"/>
</dbReference>
<dbReference type="GO" id="GO:0008270">
    <property type="term" value="F:zinc ion binding"/>
    <property type="evidence" value="ECO:0007669"/>
    <property type="project" value="UniProtKB-KW"/>
</dbReference>
<evidence type="ECO:0000256" key="1">
    <source>
        <dbReference type="PROSITE-ProRule" id="PRU00175"/>
    </source>
</evidence>
<dbReference type="PROSITE" id="PS50089">
    <property type="entry name" value="ZF_RING_2"/>
    <property type="match status" value="1"/>
</dbReference>
<dbReference type="SUPFAM" id="SSF57850">
    <property type="entry name" value="RING/U-box"/>
    <property type="match status" value="1"/>
</dbReference>
<dbReference type="Proteomes" id="UP000002488">
    <property type="component" value="Unassembled WGS sequence"/>
</dbReference>
<evidence type="ECO:0000313" key="3">
    <source>
        <dbReference type="EMBL" id="EET00514.1"/>
    </source>
</evidence>
<evidence type="ECO:0000259" key="2">
    <source>
        <dbReference type="PROSITE" id="PS50089"/>
    </source>
</evidence>
<dbReference type="PANTHER" id="PTHR24120">
    <property type="entry name" value="GH07239P"/>
    <property type="match status" value="1"/>
</dbReference>
<name>C6LTZ8_GIAIB</name>
<dbReference type="Gene3D" id="1.25.40.20">
    <property type="entry name" value="Ankyrin repeat-containing domain"/>
    <property type="match status" value="2"/>
</dbReference>
<dbReference type="Gene3D" id="3.30.40.10">
    <property type="entry name" value="Zinc/RING finger domain, C3HC4 (zinc finger)"/>
    <property type="match status" value="1"/>
</dbReference>
<gene>
    <name evidence="3" type="ORF">GL50581_2247</name>
</gene>
<dbReference type="OMA" id="KVASWEI"/>
<dbReference type="Pfam" id="PF13920">
    <property type="entry name" value="zf-C3HC4_3"/>
    <property type="match status" value="1"/>
</dbReference>
<accession>C6LTZ8</accession>
<dbReference type="InterPro" id="IPR013083">
    <property type="entry name" value="Znf_RING/FYVE/PHD"/>
</dbReference>
<dbReference type="InterPro" id="IPR036770">
    <property type="entry name" value="Ankyrin_rpt-contain_sf"/>
</dbReference>
<dbReference type="InterPro" id="IPR002110">
    <property type="entry name" value="Ankyrin_rpt"/>
</dbReference>
<keyword evidence="1" id="KW-0863">Zinc-finger</keyword>
<dbReference type="AlphaFoldDB" id="C6LTZ8"/>